<protein>
    <recommendedName>
        <fullName evidence="4">DUF4145 domain-containing protein</fullName>
    </recommendedName>
</protein>
<name>A0A2Z2NQM2_9GAMM</name>
<evidence type="ECO:0000313" key="3">
    <source>
        <dbReference type="Proteomes" id="UP000250079"/>
    </source>
</evidence>
<organism evidence="2 3">
    <name type="scientific">Granulosicoccus antarcticus IMCC3135</name>
    <dbReference type="NCBI Taxonomy" id="1192854"/>
    <lineage>
        <taxon>Bacteria</taxon>
        <taxon>Pseudomonadati</taxon>
        <taxon>Pseudomonadota</taxon>
        <taxon>Gammaproteobacteria</taxon>
        <taxon>Chromatiales</taxon>
        <taxon>Granulosicoccaceae</taxon>
        <taxon>Granulosicoccus</taxon>
    </lineage>
</organism>
<dbReference type="OrthoDB" id="7840545at2"/>
<keyword evidence="3" id="KW-1185">Reference proteome</keyword>
<feature type="transmembrane region" description="Helical" evidence="1">
    <location>
        <begin position="6"/>
        <end position="27"/>
    </location>
</feature>
<evidence type="ECO:0008006" key="4">
    <source>
        <dbReference type="Google" id="ProtNLM"/>
    </source>
</evidence>
<keyword evidence="1" id="KW-0472">Membrane</keyword>
<dbReference type="AlphaFoldDB" id="A0A2Z2NQM2"/>
<evidence type="ECO:0000256" key="1">
    <source>
        <dbReference type="SAM" id="Phobius"/>
    </source>
</evidence>
<sequence length="188" mass="20635">MDWLEFFASTIDSLAWPGLLAVSLFLLKAPLLQILARISSLKFGGIEADFKEAFGRSPDNADDLSLIDGGSTPAAEPEDDKLAALYSLAELSPRAAVLESWIAVESAARDYIESVGASKNTLALGLDRLPDKARTPIEGVILRYRELRHLRNEAAHANDFDFPSFYAKDFVEEAHRIARVIASKTKNS</sequence>
<keyword evidence="1" id="KW-1133">Transmembrane helix</keyword>
<dbReference type="RefSeq" id="WP_088918685.1">
    <property type="nucleotide sequence ID" value="NZ_CP018632.1"/>
</dbReference>
<dbReference type="Proteomes" id="UP000250079">
    <property type="component" value="Chromosome"/>
</dbReference>
<proteinExistence type="predicted"/>
<dbReference type="KEGG" id="gai:IMCC3135_17185"/>
<accession>A0A2Z2NQM2</accession>
<gene>
    <name evidence="2" type="ORF">IMCC3135_17185</name>
</gene>
<reference evidence="2 3" key="1">
    <citation type="submission" date="2016-12" db="EMBL/GenBank/DDBJ databases">
        <authorList>
            <person name="Song W.-J."/>
            <person name="Kurnit D.M."/>
        </authorList>
    </citation>
    <scope>NUCLEOTIDE SEQUENCE [LARGE SCALE GENOMIC DNA]</scope>
    <source>
        <strain evidence="2 3">IMCC3135</strain>
    </source>
</reference>
<keyword evidence="1" id="KW-0812">Transmembrane</keyword>
<dbReference type="EMBL" id="CP018632">
    <property type="protein sequence ID" value="ASJ73519.1"/>
    <property type="molecule type" value="Genomic_DNA"/>
</dbReference>
<evidence type="ECO:0000313" key="2">
    <source>
        <dbReference type="EMBL" id="ASJ73519.1"/>
    </source>
</evidence>